<dbReference type="PROSITE" id="PS51365">
    <property type="entry name" value="RENAL_DIPEPTIDASE_2"/>
    <property type="match status" value="1"/>
</dbReference>
<evidence type="ECO:0000313" key="3">
    <source>
        <dbReference type="Proteomes" id="UP000516148"/>
    </source>
</evidence>
<dbReference type="Gene3D" id="3.20.20.140">
    <property type="entry name" value="Metal-dependent hydrolases"/>
    <property type="match status" value="1"/>
</dbReference>
<gene>
    <name evidence="2" type="ORF">H3Z74_00475</name>
</gene>
<dbReference type="EMBL" id="CP061038">
    <property type="protein sequence ID" value="QNQ09771.1"/>
    <property type="molecule type" value="Genomic_DNA"/>
</dbReference>
<dbReference type="GO" id="GO:0006508">
    <property type="term" value="P:proteolysis"/>
    <property type="evidence" value="ECO:0007669"/>
    <property type="project" value="InterPro"/>
</dbReference>
<dbReference type="InterPro" id="IPR008257">
    <property type="entry name" value="Pept_M19"/>
</dbReference>
<dbReference type="GO" id="GO:0070573">
    <property type="term" value="F:metallodipeptidase activity"/>
    <property type="evidence" value="ECO:0007669"/>
    <property type="project" value="InterPro"/>
</dbReference>
<dbReference type="SUPFAM" id="SSF51556">
    <property type="entry name" value="Metallo-dependent hydrolases"/>
    <property type="match status" value="1"/>
</dbReference>
<reference evidence="2 3" key="1">
    <citation type="submission" date="2020-09" db="EMBL/GenBank/DDBJ databases">
        <title>Sphingomonas sp., a new species isolated from pork steak.</title>
        <authorList>
            <person name="Heidler von Heilborn D."/>
        </authorList>
    </citation>
    <scope>NUCLEOTIDE SEQUENCE [LARGE SCALE GENOMIC DNA]</scope>
    <source>
        <strain evidence="3">S8-3T</strain>
    </source>
</reference>
<sequence>MRSITIFLSALLATTPLAAQTIVFDPHLDLPKSATAADWAGLADPASQFDLERAKKGGLTTAAIALFVPQGPRDPASLTAARREAVAHDAAIHAIADRNPALAAFARSPAEVRRIVASGRFAVVESLLNAWPLGDDLDAFDHWQARGVSILGFVHAGHNQFADSSRPALQLGDRVTEHNGLSPLGREAVKRLNDLGILIDVSQLSDAAFDQVITLSRAPVIASHSDVRALIDSPRNLTDAQLDKLKARGGVIAINAFSAYLRARSPETLKAVAALQTEYGLSPTSGVTLSAEKQVEYDHRYHDIVGKEPKASIDNLIDAVDHAVKRIGIDHVALSSDFNHGGGVTGWSDVGETANVTAALARHGYSPAQIEKLWGGNVLRVWQAAIDARDPAYRRKSG</sequence>
<dbReference type="AlphaFoldDB" id="A0A7H0LJB8"/>
<dbReference type="PANTHER" id="PTHR10443:SF12">
    <property type="entry name" value="DIPEPTIDASE"/>
    <property type="match status" value="1"/>
</dbReference>
<keyword evidence="3" id="KW-1185">Reference proteome</keyword>
<evidence type="ECO:0000256" key="1">
    <source>
        <dbReference type="SAM" id="SignalP"/>
    </source>
</evidence>
<name>A0A7H0LJB8_9SPHN</name>
<dbReference type="KEGG" id="spap:H3Z74_00475"/>
<feature type="signal peptide" evidence="1">
    <location>
        <begin position="1"/>
        <end position="18"/>
    </location>
</feature>
<dbReference type="Gene3D" id="1.10.287.650">
    <property type="entry name" value="L27 domain"/>
    <property type="match status" value="1"/>
</dbReference>
<protein>
    <submittedName>
        <fullName evidence="2">Dipeptidase</fullName>
    </submittedName>
</protein>
<dbReference type="PANTHER" id="PTHR10443">
    <property type="entry name" value="MICROSOMAL DIPEPTIDASE"/>
    <property type="match status" value="1"/>
</dbReference>
<dbReference type="InterPro" id="IPR032466">
    <property type="entry name" value="Metal_Hydrolase"/>
</dbReference>
<dbReference type="Proteomes" id="UP000516148">
    <property type="component" value="Chromosome"/>
</dbReference>
<evidence type="ECO:0000313" key="2">
    <source>
        <dbReference type="EMBL" id="QNQ09771.1"/>
    </source>
</evidence>
<dbReference type="CDD" id="cd01301">
    <property type="entry name" value="rDP_like"/>
    <property type="match status" value="1"/>
</dbReference>
<keyword evidence="1" id="KW-0732">Signal</keyword>
<organism evidence="2 3">
    <name type="scientific">Sphingomonas alpina</name>
    <dbReference type="NCBI Taxonomy" id="653931"/>
    <lineage>
        <taxon>Bacteria</taxon>
        <taxon>Pseudomonadati</taxon>
        <taxon>Pseudomonadota</taxon>
        <taxon>Alphaproteobacteria</taxon>
        <taxon>Sphingomonadales</taxon>
        <taxon>Sphingomonadaceae</taxon>
        <taxon>Sphingomonas</taxon>
    </lineage>
</organism>
<accession>A0A7H0LJB8</accession>
<feature type="chain" id="PRO_5028958951" evidence="1">
    <location>
        <begin position="19"/>
        <end position="398"/>
    </location>
</feature>
<dbReference type="RefSeq" id="WP_187762080.1">
    <property type="nucleotide sequence ID" value="NZ_CP061038.1"/>
</dbReference>
<proteinExistence type="predicted"/>
<dbReference type="Pfam" id="PF01244">
    <property type="entry name" value="Peptidase_M19"/>
    <property type="match status" value="1"/>
</dbReference>